<name>A4RVX8_OSTLU</name>
<evidence type="ECO:0000259" key="5">
    <source>
        <dbReference type="PROSITE" id="PS51559"/>
    </source>
</evidence>
<evidence type="ECO:0000313" key="6">
    <source>
        <dbReference type="EMBL" id="ABO95519.1"/>
    </source>
</evidence>
<dbReference type="PANTHER" id="PTHR32379">
    <property type="entry name" value="GUANIDINOACETATE N-METHYLTRANSFERASE"/>
    <property type="match status" value="1"/>
</dbReference>
<dbReference type="Gene3D" id="3.40.50.150">
    <property type="entry name" value="Vaccinia Virus protein VP39"/>
    <property type="match status" value="1"/>
</dbReference>
<evidence type="ECO:0000313" key="7">
    <source>
        <dbReference type="Proteomes" id="UP000001568"/>
    </source>
</evidence>
<dbReference type="Gene3D" id="1.25.40.20">
    <property type="entry name" value="Ankyrin repeat-containing domain"/>
    <property type="match status" value="1"/>
</dbReference>
<evidence type="ECO:0000256" key="3">
    <source>
        <dbReference type="ARBA" id="ARBA00022691"/>
    </source>
</evidence>
<proteinExistence type="predicted"/>
<dbReference type="PROSITE" id="PS51559">
    <property type="entry name" value="SAM_RMT2"/>
    <property type="match status" value="1"/>
</dbReference>
<dbReference type="GO" id="GO:0008757">
    <property type="term" value="F:S-adenosylmethionine-dependent methyltransferase activity"/>
    <property type="evidence" value="ECO:0007669"/>
    <property type="project" value="TreeGrafter"/>
</dbReference>
<feature type="domain" description="RMT2" evidence="5">
    <location>
        <begin position="113"/>
        <end position="334"/>
    </location>
</feature>
<reference evidence="6 7" key="1">
    <citation type="journal article" date="2007" name="Proc. Natl. Acad. Sci. U.S.A.">
        <title>The tiny eukaryote Ostreococcus provides genomic insights into the paradox of plankton speciation.</title>
        <authorList>
            <person name="Palenik B."/>
            <person name="Grimwood J."/>
            <person name="Aerts A."/>
            <person name="Rouze P."/>
            <person name="Salamov A."/>
            <person name="Putnam N."/>
            <person name="Dupont C."/>
            <person name="Jorgensen R."/>
            <person name="Derelle E."/>
            <person name="Rombauts S."/>
            <person name="Zhou K."/>
            <person name="Otillar R."/>
            <person name="Merchant S.S."/>
            <person name="Podell S."/>
            <person name="Gaasterland T."/>
            <person name="Napoli C."/>
            <person name="Gendler K."/>
            <person name="Manuell A."/>
            <person name="Tai V."/>
            <person name="Vallon O."/>
            <person name="Piganeau G."/>
            <person name="Jancek S."/>
            <person name="Heijde M."/>
            <person name="Jabbari K."/>
            <person name="Bowler C."/>
            <person name="Lohr M."/>
            <person name="Robbens S."/>
            <person name="Werner G."/>
            <person name="Dubchak I."/>
            <person name="Pazour G.J."/>
            <person name="Ren Q."/>
            <person name="Paulsen I."/>
            <person name="Delwiche C."/>
            <person name="Schmutz J."/>
            <person name="Rokhsar D."/>
            <person name="Van de Peer Y."/>
            <person name="Moreau H."/>
            <person name="Grigoriev I.V."/>
        </authorList>
    </citation>
    <scope>NUCLEOTIDE SEQUENCE [LARGE SCALE GENOMIC DNA]</scope>
    <source>
        <strain evidence="6 7">CCE9901</strain>
    </source>
</reference>
<dbReference type="InterPro" id="IPR029063">
    <property type="entry name" value="SAM-dependent_MTases_sf"/>
</dbReference>
<organism evidence="6 7">
    <name type="scientific">Ostreococcus lucimarinus (strain CCE9901)</name>
    <dbReference type="NCBI Taxonomy" id="436017"/>
    <lineage>
        <taxon>Eukaryota</taxon>
        <taxon>Viridiplantae</taxon>
        <taxon>Chlorophyta</taxon>
        <taxon>Mamiellophyceae</taxon>
        <taxon>Mamiellales</taxon>
        <taxon>Bathycoccaceae</taxon>
        <taxon>Ostreococcus</taxon>
    </lineage>
</organism>
<dbReference type="AlphaFoldDB" id="A4RVX8"/>
<dbReference type="HOGENOM" id="CLU_033831_1_1_1"/>
<dbReference type="OMA" id="YWVVDNY"/>
<dbReference type="Gramene" id="ABO95519">
    <property type="protein sequence ID" value="ABO95519"/>
    <property type="gene ID" value="OSTLU_86989"/>
</dbReference>
<dbReference type="Pfam" id="PF12796">
    <property type="entry name" value="Ank_2"/>
    <property type="match status" value="1"/>
</dbReference>
<dbReference type="SUPFAM" id="SSF48403">
    <property type="entry name" value="Ankyrin repeat"/>
    <property type="match status" value="1"/>
</dbReference>
<keyword evidence="2" id="KW-0808">Transferase</keyword>
<dbReference type="GO" id="GO:0032259">
    <property type="term" value="P:methylation"/>
    <property type="evidence" value="ECO:0007669"/>
    <property type="project" value="UniProtKB-KW"/>
</dbReference>
<dbReference type="SUPFAM" id="SSF53335">
    <property type="entry name" value="S-adenosyl-L-methionine-dependent methyltransferases"/>
    <property type="match status" value="1"/>
</dbReference>
<keyword evidence="3" id="KW-0949">S-adenosyl-L-methionine</keyword>
<evidence type="ECO:0000256" key="1">
    <source>
        <dbReference type="ARBA" id="ARBA00022603"/>
    </source>
</evidence>
<dbReference type="FunFam" id="3.40.50.150:FF:000135">
    <property type="entry name" value="Arginine N-methyltransferase 2"/>
    <property type="match status" value="1"/>
</dbReference>
<dbReference type="eggNOG" id="KOG1709">
    <property type="taxonomic scope" value="Eukaryota"/>
</dbReference>
<protein>
    <recommendedName>
        <fullName evidence="5">RMT2 domain-containing protein</fullName>
    </recommendedName>
</protein>
<dbReference type="GO" id="GO:0005737">
    <property type="term" value="C:cytoplasm"/>
    <property type="evidence" value="ECO:0007669"/>
    <property type="project" value="TreeGrafter"/>
</dbReference>
<evidence type="ECO:0000256" key="2">
    <source>
        <dbReference type="ARBA" id="ARBA00022679"/>
    </source>
</evidence>
<dbReference type="KEGG" id="olu:OSTLU_86989"/>
<keyword evidence="1" id="KW-0489">Methyltransferase</keyword>
<dbReference type="EMBL" id="CP000584">
    <property type="protein sequence ID" value="ABO95519.1"/>
    <property type="molecule type" value="Genomic_DNA"/>
</dbReference>
<dbReference type="Proteomes" id="UP000001568">
    <property type="component" value="Chromosome 4"/>
</dbReference>
<dbReference type="GO" id="GO:0005634">
    <property type="term" value="C:nucleus"/>
    <property type="evidence" value="ECO:0007669"/>
    <property type="project" value="TreeGrafter"/>
</dbReference>
<dbReference type="RefSeq" id="XP_001417226.1">
    <property type="nucleotide sequence ID" value="XM_001417189.1"/>
</dbReference>
<sequence length="334" mass="37066">MGADDDARAAAVAGDVRAFLALVERGADPTTRDENGAHCLHHAAAANCAAIVDHLLSAGVRWNDVDDDGDCAGQYASGHGHAELARAMMDHATASEVRDGEASMSATKGASRRNEESEKYLATKVRYSGDDKLLDERGDAVMMSWEAPLMEAHADALCETNGDVMNVGFGLGIIDGCIQAREPRSHTIVEAHPDVRAHMTRAGWDSKAGVRVEFGRWQDVLPRLVEEGRKFDAIYFDTYGEEYDDMRRFHAFLPKLLREGGLYSYFNGMCPDNIFFHMVYNRVAEVELGALGLKVTFEMKSIDTADAKIWEGVTRRYWWGDKYFLPKCVFRGKV</sequence>
<dbReference type="InterPro" id="IPR002110">
    <property type="entry name" value="Ankyrin_rpt"/>
</dbReference>
<keyword evidence="7" id="KW-1185">Reference proteome</keyword>
<feature type="region of interest" description="Disordered" evidence="4">
    <location>
        <begin position="96"/>
        <end position="117"/>
    </location>
</feature>
<dbReference type="GeneID" id="5001180"/>
<dbReference type="InterPro" id="IPR036770">
    <property type="entry name" value="Ankyrin_rpt-contain_sf"/>
</dbReference>
<dbReference type="InterPro" id="IPR026480">
    <property type="entry name" value="RMT2_dom"/>
</dbReference>
<dbReference type="InterPro" id="IPR051038">
    <property type="entry name" value="RMT2/GAMT_Mtase"/>
</dbReference>
<gene>
    <name evidence="6" type="ORF">OSTLU_86989</name>
</gene>
<accession>A4RVX8</accession>
<dbReference type="PANTHER" id="PTHR32379:SF1">
    <property type="entry name" value="GUANIDINOACETATE N-METHYLTRANSFERASE"/>
    <property type="match status" value="1"/>
</dbReference>
<dbReference type="OrthoDB" id="19014at2759"/>
<evidence type="ECO:0000256" key="4">
    <source>
        <dbReference type="SAM" id="MobiDB-lite"/>
    </source>
</evidence>
<dbReference type="STRING" id="436017.A4RVX8"/>